<proteinExistence type="predicted"/>
<evidence type="ECO:0000256" key="1">
    <source>
        <dbReference type="ARBA" id="ARBA00022527"/>
    </source>
</evidence>
<evidence type="ECO:0000313" key="8">
    <source>
        <dbReference type="EMBL" id="CAD8145588.1"/>
    </source>
</evidence>
<keyword evidence="1" id="KW-0723">Serine/threonine-protein kinase</keyword>
<dbReference type="OMA" id="CLIMKDG"/>
<gene>
    <name evidence="8" type="ORF">POCTA_138.1.T0170305</name>
</gene>
<dbReference type="SMART" id="SM00220">
    <property type="entry name" value="S_TKc"/>
    <property type="match status" value="1"/>
</dbReference>
<evidence type="ECO:0000256" key="6">
    <source>
        <dbReference type="SAM" id="MobiDB-lite"/>
    </source>
</evidence>
<dbReference type="GO" id="GO:0005524">
    <property type="term" value="F:ATP binding"/>
    <property type="evidence" value="ECO:0007669"/>
    <property type="project" value="UniProtKB-KW"/>
</dbReference>
<dbReference type="Pfam" id="PF00069">
    <property type="entry name" value="Pkinase"/>
    <property type="match status" value="1"/>
</dbReference>
<dbReference type="PANTHER" id="PTHR24345:SF0">
    <property type="entry name" value="CELL CYCLE SERINE_THREONINE-PROTEIN KINASE CDC5_MSD2"/>
    <property type="match status" value="1"/>
</dbReference>
<name>A0A8S1T1L4_PAROT</name>
<organism evidence="8 9">
    <name type="scientific">Paramecium octaurelia</name>
    <dbReference type="NCBI Taxonomy" id="43137"/>
    <lineage>
        <taxon>Eukaryota</taxon>
        <taxon>Sar</taxon>
        <taxon>Alveolata</taxon>
        <taxon>Ciliophora</taxon>
        <taxon>Intramacronucleata</taxon>
        <taxon>Oligohymenophorea</taxon>
        <taxon>Peniculida</taxon>
        <taxon>Parameciidae</taxon>
        <taxon>Paramecium</taxon>
    </lineage>
</organism>
<dbReference type="AlphaFoldDB" id="A0A8S1T1L4"/>
<dbReference type="FunFam" id="3.30.200.20:FF:000042">
    <property type="entry name" value="Aurora kinase A"/>
    <property type="match status" value="1"/>
</dbReference>
<evidence type="ECO:0000256" key="5">
    <source>
        <dbReference type="ARBA" id="ARBA00022840"/>
    </source>
</evidence>
<dbReference type="InterPro" id="IPR000719">
    <property type="entry name" value="Prot_kinase_dom"/>
</dbReference>
<keyword evidence="4" id="KW-0418">Kinase</keyword>
<keyword evidence="5" id="KW-0067">ATP-binding</keyword>
<evidence type="ECO:0000256" key="3">
    <source>
        <dbReference type="ARBA" id="ARBA00022741"/>
    </source>
</evidence>
<dbReference type="Proteomes" id="UP000683925">
    <property type="component" value="Unassembled WGS sequence"/>
</dbReference>
<evidence type="ECO:0000256" key="4">
    <source>
        <dbReference type="ARBA" id="ARBA00022777"/>
    </source>
</evidence>
<feature type="region of interest" description="Disordered" evidence="6">
    <location>
        <begin position="443"/>
        <end position="468"/>
    </location>
</feature>
<dbReference type="GO" id="GO:0005634">
    <property type="term" value="C:nucleus"/>
    <property type="evidence" value="ECO:0007669"/>
    <property type="project" value="TreeGrafter"/>
</dbReference>
<dbReference type="EMBL" id="CAJJDP010000017">
    <property type="protein sequence ID" value="CAD8145588.1"/>
    <property type="molecule type" value="Genomic_DNA"/>
</dbReference>
<dbReference type="PANTHER" id="PTHR24345">
    <property type="entry name" value="SERINE/THREONINE-PROTEIN KINASE PLK"/>
    <property type="match status" value="1"/>
</dbReference>
<dbReference type="GO" id="GO:0004674">
    <property type="term" value="F:protein serine/threonine kinase activity"/>
    <property type="evidence" value="ECO:0007669"/>
    <property type="project" value="UniProtKB-KW"/>
</dbReference>
<dbReference type="FunFam" id="1.10.510.10:FF:000945">
    <property type="entry name" value="Uncharacterized protein"/>
    <property type="match status" value="1"/>
</dbReference>
<dbReference type="PROSITE" id="PS00108">
    <property type="entry name" value="PROTEIN_KINASE_ST"/>
    <property type="match status" value="1"/>
</dbReference>
<dbReference type="InterPro" id="IPR008271">
    <property type="entry name" value="Ser/Thr_kinase_AS"/>
</dbReference>
<comment type="caution">
    <text evidence="8">The sequence shown here is derived from an EMBL/GenBank/DDBJ whole genome shotgun (WGS) entry which is preliminary data.</text>
</comment>
<protein>
    <recommendedName>
        <fullName evidence="7">Protein kinase domain-containing protein</fullName>
    </recommendedName>
</protein>
<keyword evidence="3" id="KW-0547">Nucleotide-binding</keyword>
<dbReference type="PROSITE" id="PS50011">
    <property type="entry name" value="PROTEIN_KINASE_DOM"/>
    <property type="match status" value="1"/>
</dbReference>
<feature type="domain" description="Protein kinase" evidence="7">
    <location>
        <begin position="115"/>
        <end position="371"/>
    </location>
</feature>
<reference evidence="8" key="1">
    <citation type="submission" date="2021-01" db="EMBL/GenBank/DDBJ databases">
        <authorList>
            <consortium name="Genoscope - CEA"/>
            <person name="William W."/>
        </authorList>
    </citation>
    <scope>NUCLEOTIDE SEQUENCE</scope>
</reference>
<evidence type="ECO:0000259" key="7">
    <source>
        <dbReference type="PROSITE" id="PS50011"/>
    </source>
</evidence>
<keyword evidence="9" id="KW-1185">Reference proteome</keyword>
<evidence type="ECO:0000313" key="9">
    <source>
        <dbReference type="Proteomes" id="UP000683925"/>
    </source>
</evidence>
<evidence type="ECO:0000256" key="2">
    <source>
        <dbReference type="ARBA" id="ARBA00022679"/>
    </source>
</evidence>
<feature type="compositionally biased region" description="Basic residues" evidence="6">
    <location>
        <begin position="458"/>
        <end position="468"/>
    </location>
</feature>
<sequence length="468" mass="54051">MYKSFFDNQDQGFWSPRKIINNCLPIIEGRFYVPTKSVDQYDLISLKLQGKCLIMKDGSTEIYADIENACLIRMEQQGICLIKNQIEFQLYGSNVDDFFINLKQYCLQSDFQSKYHLLSVIGQGNFAKVIKARNKHNLAENAVKVFDKSSFSLLSDRSALVKEIHILRQLSHSNIIQLHEVFETKTQIYLVFDYLSGGDLTNFINTQQLITEEQAKLIMMELLNALLYMHSKGIFHRDIKPQNLLLRKKGQITDLVIADLGLADYYRRDGKYMFTRCGTPGYVAPEILLDYPYDFKVDIYSLGALLYVMLTGKPLFKGATEQETVQLNTDNNLDFSNTSLSKPCIDLLNNMLNKNPLFRYSISQCKTHEWFQLDTQPIFIRLRHSMKSKLQFNLDLNSEDSSPSSPKKSQKLFKIKTNLLSPRLSGSSTSSFERQCQKSRITCKTEPSEQKSTFNKLKLSKQRQSQKY</sequence>
<keyword evidence="2" id="KW-0808">Transferase</keyword>
<dbReference type="OrthoDB" id="40902at2759"/>
<accession>A0A8S1T1L4</accession>